<dbReference type="FunFam" id="2.10.25.10:FF:000038">
    <property type="entry name" value="Fibrillin 2"/>
    <property type="match status" value="1"/>
</dbReference>
<evidence type="ECO:0000256" key="12">
    <source>
        <dbReference type="ARBA" id="ARBA00023157"/>
    </source>
</evidence>
<dbReference type="InterPro" id="IPR009030">
    <property type="entry name" value="Growth_fac_rcpt_cys_sf"/>
</dbReference>
<dbReference type="InterPro" id="IPR018097">
    <property type="entry name" value="EGF_Ca-bd_CS"/>
</dbReference>
<dbReference type="Pfam" id="PF12662">
    <property type="entry name" value="cEGF"/>
    <property type="match status" value="1"/>
</dbReference>
<dbReference type="InterPro" id="IPR026823">
    <property type="entry name" value="cEGF"/>
</dbReference>
<dbReference type="InterPro" id="IPR000742">
    <property type="entry name" value="EGF"/>
</dbReference>
<dbReference type="GO" id="GO:0016477">
    <property type="term" value="P:cell migration"/>
    <property type="evidence" value="ECO:0007669"/>
    <property type="project" value="TreeGrafter"/>
</dbReference>
<dbReference type="InterPro" id="IPR000152">
    <property type="entry name" value="EGF-type_Asp/Asn_hydroxyl_site"/>
</dbReference>
<dbReference type="SMART" id="SM00179">
    <property type="entry name" value="EGF_CA"/>
    <property type="match status" value="4"/>
</dbReference>
<evidence type="ECO:0000256" key="5">
    <source>
        <dbReference type="ARBA" id="ARBA00022553"/>
    </source>
</evidence>
<dbReference type="AlphaFoldDB" id="A0A3P8W6F6"/>
<reference evidence="18" key="3">
    <citation type="submission" date="2025-09" db="UniProtKB">
        <authorList>
            <consortium name="Ensembl"/>
        </authorList>
    </citation>
    <scope>IDENTIFICATION</scope>
</reference>
<reference evidence="18" key="2">
    <citation type="submission" date="2025-08" db="UniProtKB">
        <authorList>
            <consortium name="Ensembl"/>
        </authorList>
    </citation>
    <scope>IDENTIFICATION</scope>
</reference>
<dbReference type="InterPro" id="IPR051505">
    <property type="entry name" value="C-type_lectin_domain"/>
</dbReference>
<keyword evidence="3" id="KW-0964">Secreted</keyword>
<dbReference type="InterPro" id="IPR001304">
    <property type="entry name" value="C-type_lectin-like"/>
</dbReference>
<feature type="domain" description="EGF-like" evidence="16">
    <location>
        <begin position="376"/>
        <end position="416"/>
    </location>
</feature>
<sequence>MLKSELVLQELCAAALHLSFVLGLFFGMSTVWGQELRHKDALCNADGCFVVYFQQKTFLDSWRVCKEKGGNMATIKRKGDAVNIATLFSTLDSHNLHSKVRVWIGLQRQPRQCNSAQPLRGFSWTTGDQDTEYTNWQREDTPSMCAVPRCVTMGYSFIQQGDNFKWLDAACSVPVDGFLCHYAYKGMCGALPSEGAGNAIYATPFDVVSTVLTHVPLGSFATMPCLGPSEEDETVSCVLKEDGSVRWSGSSPLCSDLLESWCDDDNGGCQHYCRTAGSHIYCECDAGYQLGVDERSCELSDVCHGDPCEFECLPLSDGYRCDCPEGYLLGPDEHTCVDVNECLLSPCEHTCENVPGSFVCSCREGYFVDGEGECKDVDECTTQPCEDAQCENTLGSYTCHCHFGFMPVPEDQNRCQDIDECQIPWTCDQMCVNYDGGFECYCEEGYELGTSDQYTCQRISEREEHSTVTSPFPWSLKWLTDPPKMFNSDVIWVTSAPRDEPPYSASVDPVTQTSHSEVEVLAETIHRTTPPIISTKLILDQNDEDTTTSLPTSWTAKTSEAPLSNYLLPQEDLGPDEDASEEITLFQKTTVSPEVTPSRPPVNEGGQKESNAWFLVGVLVPLCVFILVMLALGVFFCSRCAIMPHNKNASDCYHWISGAHDAQEASDHSQVVKSCV</sequence>
<dbReference type="OMA" id="AHDKQGA"/>
<evidence type="ECO:0000256" key="2">
    <source>
        <dbReference type="ARBA" id="ARBA00004613"/>
    </source>
</evidence>
<dbReference type="GO" id="GO:0005576">
    <property type="term" value="C:extracellular region"/>
    <property type="evidence" value="ECO:0007669"/>
    <property type="project" value="UniProtKB-SubCell"/>
</dbReference>
<keyword evidence="8" id="KW-0430">Lectin</keyword>
<evidence type="ECO:0000256" key="9">
    <source>
        <dbReference type="ARBA" id="ARBA00022737"/>
    </source>
</evidence>
<dbReference type="Ensembl" id="ENSCSET00000023409.1">
    <property type="protein sequence ID" value="ENSCSEP00000023108.1"/>
    <property type="gene ID" value="ENSCSEG00000014734.1"/>
</dbReference>
<dbReference type="InterPro" id="IPR049883">
    <property type="entry name" value="NOTCH1_EGF-like"/>
</dbReference>
<dbReference type="PROSITE" id="PS01186">
    <property type="entry name" value="EGF_2"/>
    <property type="match status" value="2"/>
</dbReference>
<dbReference type="FunFam" id="2.10.25.10:FF:000014">
    <property type="entry name" value="Latent-transforming growth factor beta-binding protein 3"/>
    <property type="match status" value="1"/>
</dbReference>
<dbReference type="InParanoid" id="A0A3P8W6F6"/>
<dbReference type="GO" id="GO:1990430">
    <property type="term" value="F:extracellular matrix protein binding"/>
    <property type="evidence" value="ECO:0007669"/>
    <property type="project" value="TreeGrafter"/>
</dbReference>
<evidence type="ECO:0000256" key="13">
    <source>
        <dbReference type="ARBA" id="ARBA00023180"/>
    </source>
</evidence>
<dbReference type="GO" id="GO:0030855">
    <property type="term" value="P:epithelial cell differentiation"/>
    <property type="evidence" value="ECO:0007669"/>
    <property type="project" value="UniProtKB-ARBA"/>
</dbReference>
<dbReference type="GO" id="GO:0050840">
    <property type="term" value="F:extracellular matrix binding"/>
    <property type="evidence" value="ECO:0007669"/>
    <property type="project" value="TreeGrafter"/>
</dbReference>
<evidence type="ECO:0000313" key="19">
    <source>
        <dbReference type="Proteomes" id="UP000265120"/>
    </source>
</evidence>
<dbReference type="Gene3D" id="3.10.100.10">
    <property type="entry name" value="Mannose-Binding Protein A, subunit A"/>
    <property type="match status" value="1"/>
</dbReference>
<keyword evidence="6 15" id="KW-0812">Transmembrane</keyword>
<dbReference type="GO" id="GO:0031012">
    <property type="term" value="C:extracellular matrix"/>
    <property type="evidence" value="ECO:0007669"/>
    <property type="project" value="TreeGrafter"/>
</dbReference>
<keyword evidence="12 14" id="KW-1015">Disulfide bond</keyword>
<feature type="disulfide bond" evidence="14">
    <location>
        <begin position="380"/>
        <end position="390"/>
    </location>
</feature>
<name>A0A3P8W6F6_CYNSE</name>
<dbReference type="GO" id="GO:0005509">
    <property type="term" value="F:calcium ion binding"/>
    <property type="evidence" value="ECO:0007669"/>
    <property type="project" value="InterPro"/>
</dbReference>
<evidence type="ECO:0000313" key="18">
    <source>
        <dbReference type="Ensembl" id="ENSCSEP00000023108.1"/>
    </source>
</evidence>
<dbReference type="SMART" id="SM00181">
    <property type="entry name" value="EGF"/>
    <property type="match status" value="5"/>
</dbReference>
<protein>
    <submittedName>
        <fullName evidence="18">CD248 molecule, endosialin a</fullName>
    </submittedName>
</protein>
<feature type="domain" description="C-type lectin" evidence="17">
    <location>
        <begin position="44"/>
        <end position="172"/>
    </location>
</feature>
<dbReference type="SMART" id="SM00034">
    <property type="entry name" value="CLECT"/>
    <property type="match status" value="1"/>
</dbReference>
<dbReference type="Gene3D" id="2.10.25.10">
    <property type="entry name" value="Laminin"/>
    <property type="match status" value="5"/>
</dbReference>
<keyword evidence="11 15" id="KW-0472">Membrane</keyword>
<keyword evidence="4 14" id="KW-0245">EGF-like domain</keyword>
<evidence type="ECO:0000256" key="10">
    <source>
        <dbReference type="ARBA" id="ARBA00022989"/>
    </source>
</evidence>
<dbReference type="PROSITE" id="PS01187">
    <property type="entry name" value="EGF_CA"/>
    <property type="match status" value="2"/>
</dbReference>
<dbReference type="Proteomes" id="UP000265120">
    <property type="component" value="Chromosome 1"/>
</dbReference>
<organism evidence="18 19">
    <name type="scientific">Cynoglossus semilaevis</name>
    <name type="common">Tongue sole</name>
    <dbReference type="NCBI Taxonomy" id="244447"/>
    <lineage>
        <taxon>Eukaryota</taxon>
        <taxon>Metazoa</taxon>
        <taxon>Chordata</taxon>
        <taxon>Craniata</taxon>
        <taxon>Vertebrata</taxon>
        <taxon>Euteleostomi</taxon>
        <taxon>Actinopterygii</taxon>
        <taxon>Neopterygii</taxon>
        <taxon>Teleostei</taxon>
        <taxon>Neoteleostei</taxon>
        <taxon>Acanthomorphata</taxon>
        <taxon>Carangaria</taxon>
        <taxon>Pleuronectiformes</taxon>
        <taxon>Pleuronectoidei</taxon>
        <taxon>Cynoglossidae</taxon>
        <taxon>Cynoglossinae</taxon>
        <taxon>Cynoglossus</taxon>
    </lineage>
</organism>
<evidence type="ECO:0000256" key="14">
    <source>
        <dbReference type="PROSITE-ProRule" id="PRU00076"/>
    </source>
</evidence>
<evidence type="ECO:0000256" key="4">
    <source>
        <dbReference type="ARBA" id="ARBA00022536"/>
    </source>
</evidence>
<dbReference type="SUPFAM" id="SSF57184">
    <property type="entry name" value="Growth factor receptor domain"/>
    <property type="match status" value="1"/>
</dbReference>
<reference evidence="18 19" key="1">
    <citation type="journal article" date="2014" name="Nat. Genet.">
        <title>Whole-genome sequence of a flatfish provides insights into ZW sex chromosome evolution and adaptation to a benthic lifestyle.</title>
        <authorList>
            <person name="Chen S."/>
            <person name="Zhang G."/>
            <person name="Shao C."/>
            <person name="Huang Q."/>
            <person name="Liu G."/>
            <person name="Zhang P."/>
            <person name="Song W."/>
            <person name="An N."/>
            <person name="Chalopin D."/>
            <person name="Volff J.N."/>
            <person name="Hong Y."/>
            <person name="Li Q."/>
            <person name="Sha Z."/>
            <person name="Zhou H."/>
            <person name="Xie M."/>
            <person name="Yu Q."/>
            <person name="Liu Y."/>
            <person name="Xiang H."/>
            <person name="Wang N."/>
            <person name="Wu K."/>
            <person name="Yang C."/>
            <person name="Zhou Q."/>
            <person name="Liao X."/>
            <person name="Yang L."/>
            <person name="Hu Q."/>
            <person name="Zhang J."/>
            <person name="Meng L."/>
            <person name="Jin L."/>
            <person name="Tian Y."/>
            <person name="Lian J."/>
            <person name="Yang J."/>
            <person name="Miao G."/>
            <person name="Liu S."/>
            <person name="Liang Z."/>
            <person name="Yan F."/>
            <person name="Li Y."/>
            <person name="Sun B."/>
            <person name="Zhang H."/>
            <person name="Zhang J."/>
            <person name="Zhu Y."/>
            <person name="Du M."/>
            <person name="Zhao Y."/>
            <person name="Schartl M."/>
            <person name="Tang Q."/>
            <person name="Wang J."/>
        </authorList>
    </citation>
    <scope>NUCLEOTIDE SEQUENCE</scope>
</reference>
<evidence type="ECO:0000256" key="15">
    <source>
        <dbReference type="SAM" id="Phobius"/>
    </source>
</evidence>
<dbReference type="PROSITE" id="PS00010">
    <property type="entry name" value="ASX_HYDROXYL"/>
    <property type="match status" value="2"/>
</dbReference>
<keyword evidence="5" id="KW-0597">Phosphoprotein</keyword>
<evidence type="ECO:0000259" key="16">
    <source>
        <dbReference type="PROSITE" id="PS50026"/>
    </source>
</evidence>
<feature type="domain" description="EGF-like" evidence="16">
    <location>
        <begin position="338"/>
        <end position="375"/>
    </location>
</feature>
<dbReference type="GO" id="GO:0030246">
    <property type="term" value="F:carbohydrate binding"/>
    <property type="evidence" value="ECO:0007669"/>
    <property type="project" value="UniProtKB-KW"/>
</dbReference>
<evidence type="ECO:0000256" key="8">
    <source>
        <dbReference type="ARBA" id="ARBA00022734"/>
    </source>
</evidence>
<accession>A0A3P8W6F6</accession>
<evidence type="ECO:0000256" key="6">
    <source>
        <dbReference type="ARBA" id="ARBA00022692"/>
    </source>
</evidence>
<dbReference type="SUPFAM" id="SSF57196">
    <property type="entry name" value="EGF/Laminin"/>
    <property type="match status" value="2"/>
</dbReference>
<keyword evidence="9" id="KW-0677">Repeat</keyword>
<dbReference type="GO" id="GO:0045088">
    <property type="term" value="P:regulation of innate immune response"/>
    <property type="evidence" value="ECO:0007669"/>
    <property type="project" value="Ensembl"/>
</dbReference>
<dbReference type="PROSITE" id="PS50026">
    <property type="entry name" value="EGF_3"/>
    <property type="match status" value="2"/>
</dbReference>
<feature type="transmembrane region" description="Helical" evidence="15">
    <location>
        <begin position="612"/>
        <end position="637"/>
    </location>
</feature>
<dbReference type="InterPro" id="IPR016186">
    <property type="entry name" value="C-type_lectin-like/link_sf"/>
</dbReference>
<dbReference type="GeneTree" id="ENSGT00940000156996"/>
<keyword evidence="19" id="KW-1185">Reference proteome</keyword>
<dbReference type="FunCoup" id="A0A3P8W6F6">
    <property type="interactions" value="723"/>
</dbReference>
<dbReference type="InterPro" id="IPR016187">
    <property type="entry name" value="CTDL_fold"/>
</dbReference>
<dbReference type="STRING" id="244447.ENSCSEP00000023108"/>
<dbReference type="SUPFAM" id="SSF56436">
    <property type="entry name" value="C-type lectin-like"/>
    <property type="match status" value="1"/>
</dbReference>
<proteinExistence type="predicted"/>
<dbReference type="CDD" id="cd03600">
    <property type="entry name" value="CLECT_thrombomodulin_like"/>
    <property type="match status" value="1"/>
</dbReference>
<evidence type="ECO:0000256" key="1">
    <source>
        <dbReference type="ARBA" id="ARBA00004479"/>
    </source>
</evidence>
<evidence type="ECO:0000256" key="11">
    <source>
        <dbReference type="ARBA" id="ARBA00023136"/>
    </source>
</evidence>
<dbReference type="PANTHER" id="PTHR14789:SF4">
    <property type="entry name" value="ENDOSIALIN"/>
    <property type="match status" value="1"/>
</dbReference>
<comment type="caution">
    <text evidence="14">Lacks conserved residue(s) required for the propagation of feature annotation.</text>
</comment>
<evidence type="ECO:0000256" key="7">
    <source>
        <dbReference type="ARBA" id="ARBA00022729"/>
    </source>
</evidence>
<dbReference type="InterPro" id="IPR001881">
    <property type="entry name" value="EGF-like_Ca-bd_dom"/>
</dbReference>
<dbReference type="Pfam" id="PF07645">
    <property type="entry name" value="EGF_CA"/>
    <property type="match status" value="2"/>
</dbReference>
<dbReference type="PROSITE" id="PS50041">
    <property type="entry name" value="C_TYPE_LECTIN_2"/>
    <property type="match status" value="1"/>
</dbReference>
<keyword evidence="7" id="KW-0732">Signal</keyword>
<comment type="subcellular location">
    <subcellularLocation>
        <location evidence="1">Membrane</location>
        <topology evidence="1">Single-pass type I membrane protein</topology>
    </subcellularLocation>
    <subcellularLocation>
        <location evidence="2">Secreted</location>
    </subcellularLocation>
</comment>
<dbReference type="GO" id="GO:0032496">
    <property type="term" value="P:response to lipopolysaccharide"/>
    <property type="evidence" value="ECO:0007669"/>
    <property type="project" value="Ensembl"/>
</dbReference>
<keyword evidence="13" id="KW-0325">Glycoprotein</keyword>
<dbReference type="CDD" id="cd00054">
    <property type="entry name" value="EGF_CA"/>
    <property type="match status" value="3"/>
</dbReference>
<dbReference type="PANTHER" id="PTHR14789">
    <property type="entry name" value="CHONDROLECTIN VARIANT CHODLFDELTAE"/>
    <property type="match status" value="1"/>
</dbReference>
<evidence type="ECO:0000259" key="17">
    <source>
        <dbReference type="PROSITE" id="PS50041"/>
    </source>
</evidence>
<evidence type="ECO:0000256" key="3">
    <source>
        <dbReference type="ARBA" id="ARBA00022525"/>
    </source>
</evidence>
<dbReference type="GO" id="GO:0009897">
    <property type="term" value="C:external side of plasma membrane"/>
    <property type="evidence" value="ECO:0007669"/>
    <property type="project" value="TreeGrafter"/>
</dbReference>
<keyword evidence="10 15" id="KW-1133">Transmembrane helix</keyword>